<comment type="function">
    <text evidence="26">The processed protein kinase Xa21 chain released by protein cleavage after X.oryzae pv. oryzae protein Ax21 detection translocates into the nucleus where it can bind and regulate WRKY62, a transcription factor. Confers resistance to the bacterial pathogen X.oryzae pv. oryzae (Xoo).</text>
</comment>
<dbReference type="OMA" id="IMPLWND"/>
<evidence type="ECO:0000256" key="13">
    <source>
        <dbReference type="ARBA" id="ARBA00022729"/>
    </source>
</evidence>
<dbReference type="Gene3D" id="3.30.200.20">
    <property type="entry name" value="Phosphorylase Kinase, domain 1"/>
    <property type="match status" value="3"/>
</dbReference>
<dbReference type="FunFam" id="3.80.10.10:FF:000275">
    <property type="entry name" value="Leucine-rich repeat receptor-like protein kinase"/>
    <property type="match status" value="3"/>
</dbReference>
<evidence type="ECO:0000256" key="8">
    <source>
        <dbReference type="ARBA" id="ARBA00022527"/>
    </source>
</evidence>
<keyword evidence="13 30" id="KW-0732">Signal</keyword>
<evidence type="ECO:0000256" key="14">
    <source>
        <dbReference type="ARBA" id="ARBA00022737"/>
    </source>
</evidence>
<dbReference type="SUPFAM" id="SSF52047">
    <property type="entry name" value="RNI-like"/>
    <property type="match status" value="3"/>
</dbReference>
<comment type="catalytic activity">
    <reaction evidence="23">
        <text>L-threonyl-[protein] + ATP = O-phospho-L-threonyl-[protein] + ADP + H(+)</text>
        <dbReference type="Rhea" id="RHEA:46608"/>
        <dbReference type="Rhea" id="RHEA-COMP:11060"/>
        <dbReference type="Rhea" id="RHEA-COMP:11605"/>
        <dbReference type="ChEBI" id="CHEBI:15378"/>
        <dbReference type="ChEBI" id="CHEBI:30013"/>
        <dbReference type="ChEBI" id="CHEBI:30616"/>
        <dbReference type="ChEBI" id="CHEBI:61977"/>
        <dbReference type="ChEBI" id="CHEBI:456216"/>
        <dbReference type="EC" id="2.7.11.1"/>
    </reaction>
</comment>
<dbReference type="EnsemblPlants" id="ONIVA01G03830.1">
    <property type="protein sequence ID" value="ONIVA01G03830.1"/>
    <property type="gene ID" value="ONIVA01G03830"/>
</dbReference>
<proteinExistence type="inferred from homology"/>
<evidence type="ECO:0000256" key="5">
    <source>
        <dbReference type="ARBA" id="ARBA00008684"/>
    </source>
</evidence>
<evidence type="ECO:0000313" key="33">
    <source>
        <dbReference type="Proteomes" id="UP000006591"/>
    </source>
</evidence>
<dbReference type="GO" id="GO:0005789">
    <property type="term" value="C:endoplasmic reticulum membrane"/>
    <property type="evidence" value="ECO:0007669"/>
    <property type="project" value="UniProtKB-SubCell"/>
</dbReference>
<dbReference type="InterPro" id="IPR000719">
    <property type="entry name" value="Prot_kinase_dom"/>
</dbReference>
<dbReference type="InterPro" id="IPR011009">
    <property type="entry name" value="Kinase-like_dom_sf"/>
</dbReference>
<dbReference type="InterPro" id="IPR051716">
    <property type="entry name" value="Plant_RL_S/T_kinase"/>
</dbReference>
<keyword evidence="19 29" id="KW-1133">Transmembrane helix</keyword>
<organism evidence="32">
    <name type="scientific">Oryza nivara</name>
    <name type="common">Indian wild rice</name>
    <name type="synonym">Oryza sativa f. spontanea</name>
    <dbReference type="NCBI Taxonomy" id="4536"/>
    <lineage>
        <taxon>Eukaryota</taxon>
        <taxon>Viridiplantae</taxon>
        <taxon>Streptophyta</taxon>
        <taxon>Embryophyta</taxon>
        <taxon>Tracheophyta</taxon>
        <taxon>Spermatophyta</taxon>
        <taxon>Magnoliopsida</taxon>
        <taxon>Liliopsida</taxon>
        <taxon>Poales</taxon>
        <taxon>Poaceae</taxon>
        <taxon>BOP clade</taxon>
        <taxon>Oryzoideae</taxon>
        <taxon>Oryzeae</taxon>
        <taxon>Oryzinae</taxon>
        <taxon>Oryza</taxon>
    </lineage>
</organism>
<dbReference type="InterPro" id="IPR008271">
    <property type="entry name" value="Ser/Thr_kinase_AS"/>
</dbReference>
<evidence type="ECO:0000256" key="23">
    <source>
        <dbReference type="ARBA" id="ARBA00047899"/>
    </source>
</evidence>
<evidence type="ECO:0000256" key="21">
    <source>
        <dbReference type="ARBA" id="ARBA00023170"/>
    </source>
</evidence>
<evidence type="ECO:0000256" key="4">
    <source>
        <dbReference type="ARBA" id="ARBA00004389"/>
    </source>
</evidence>
<feature type="transmembrane region" description="Helical" evidence="29">
    <location>
        <begin position="1764"/>
        <end position="1785"/>
    </location>
</feature>
<dbReference type="SUPFAM" id="SSF52058">
    <property type="entry name" value="L domain-like"/>
    <property type="match status" value="3"/>
</dbReference>
<feature type="transmembrane region" description="Helical" evidence="29">
    <location>
        <begin position="667"/>
        <end position="691"/>
    </location>
</feature>
<comment type="catalytic activity">
    <reaction evidence="24">
        <text>L-seryl-[protein] + ATP = O-phospho-L-seryl-[protein] + ADP + H(+)</text>
        <dbReference type="Rhea" id="RHEA:17989"/>
        <dbReference type="Rhea" id="RHEA-COMP:9863"/>
        <dbReference type="Rhea" id="RHEA-COMP:11604"/>
        <dbReference type="ChEBI" id="CHEBI:15378"/>
        <dbReference type="ChEBI" id="CHEBI:29999"/>
        <dbReference type="ChEBI" id="CHEBI:30616"/>
        <dbReference type="ChEBI" id="CHEBI:83421"/>
        <dbReference type="ChEBI" id="CHEBI:456216"/>
        <dbReference type="EC" id="2.7.11.1"/>
    </reaction>
</comment>
<keyword evidence="16" id="KW-0418">Kinase</keyword>
<evidence type="ECO:0000256" key="27">
    <source>
        <dbReference type="ARBA" id="ARBA00072040"/>
    </source>
</evidence>
<dbReference type="SMART" id="SM00369">
    <property type="entry name" value="LRR_TYP"/>
    <property type="match status" value="24"/>
</dbReference>
<dbReference type="InterPro" id="IPR017441">
    <property type="entry name" value="Protein_kinase_ATP_BS"/>
</dbReference>
<keyword evidence="21" id="KW-0675">Receptor</keyword>
<feature type="binding site" evidence="28">
    <location>
        <position position="755"/>
    </location>
    <ligand>
        <name>ATP</name>
        <dbReference type="ChEBI" id="CHEBI:30616"/>
    </ligand>
</feature>
<dbReference type="InterPro" id="IPR013210">
    <property type="entry name" value="LRR_N_plant-typ"/>
</dbReference>
<evidence type="ECO:0000256" key="22">
    <source>
        <dbReference type="ARBA" id="ARBA00023180"/>
    </source>
</evidence>
<evidence type="ECO:0000256" key="17">
    <source>
        <dbReference type="ARBA" id="ARBA00022824"/>
    </source>
</evidence>
<evidence type="ECO:0000256" key="19">
    <source>
        <dbReference type="ARBA" id="ARBA00022989"/>
    </source>
</evidence>
<evidence type="ECO:0000256" key="9">
    <source>
        <dbReference type="ARBA" id="ARBA00022553"/>
    </source>
</evidence>
<protein>
    <recommendedName>
        <fullName evidence="27">Receptor kinase-like protein Xa21</fullName>
        <ecNumber evidence="6">2.7.11.1</ecNumber>
    </recommendedName>
</protein>
<keyword evidence="8" id="KW-0723">Serine/threonine-protein kinase</keyword>
<evidence type="ECO:0000256" key="12">
    <source>
        <dbReference type="ARBA" id="ARBA00022692"/>
    </source>
</evidence>
<evidence type="ECO:0000256" key="30">
    <source>
        <dbReference type="SAM" id="SignalP"/>
    </source>
</evidence>
<dbReference type="Pfam" id="PF00069">
    <property type="entry name" value="Pkinase"/>
    <property type="match status" value="3"/>
</dbReference>
<dbReference type="Pfam" id="PF08263">
    <property type="entry name" value="LRRNT_2"/>
    <property type="match status" value="3"/>
</dbReference>
<dbReference type="FunFam" id="3.80.10.10:FF:001158">
    <property type="entry name" value="Leucine-rich repeat protein kinase family protein"/>
    <property type="match status" value="3"/>
</dbReference>
<keyword evidence="22" id="KW-0325">Glycoprotein</keyword>
<dbReference type="FunFam" id="1.10.510.10:FF:000358">
    <property type="entry name" value="Putative leucine-rich repeat receptor-like serine/threonine-protein kinase"/>
    <property type="match status" value="3"/>
</dbReference>
<keyword evidence="10" id="KW-0433">Leucine-rich repeat</keyword>
<evidence type="ECO:0000256" key="24">
    <source>
        <dbReference type="ARBA" id="ARBA00048679"/>
    </source>
</evidence>
<sequence>MRLVLLSFILAVGAANAGGSSSDEAALLAFKARISEHRSLALASWNSSNSLCNWEGVTCSRRRPTRVVALSLPSSNLTGTLPEVIGNLTFLQRLNLSSNGLNGEIPPSLGRLRRLRILDLGSNSFSGAFPINLSSCISLTNLSLAYNQLAGRIPVELGNTLIRLEKLALENNTFTGPIPASLNNISSLGYLNMDYNYLEDQIPPSLGNIPALHQLSLAENSLSGEFPPSLWNLSKLTVLEVFSNMLQGSIPANIGDSFPDITYFGVADNRFSGVIPPSLFNLSSLTAMYLSGNRFRGFVPPTVGRMQSLVYLHLHDNRLEANNRKGWEFITSLANCSRLQELVLSNNSFRGQLPNSIVNLSTTFQRLYLGECSISGSIPQDIGNLVGLEILYLAFTSLSGAIPTSIGKLANLVEIGLYNTSLSGFIPSSFGNLTSLNRLYAYYTSLEGPIPPSLGKLKELFVLDLSTNRHNGSIPKEILELPSLSWYLDLSYNSLSGPLPLEVGTLANLNQLILSGNQLSGQIPDSIGNCEVLEFLQLDKNSFEGGIPQSLTNLKGLNLLNLTMNKLSGRIPETIGRMGNLQQLCLAHNNFSGPIPATLQNLTMLWKLDVAFNNLQGEVPDGGVFKNLSSALVAGNDKLCGGIPQLHLAPCPILDASKNKKRWPKSLIIALPTTGSIFLLLSATVLIVLVCRKCKQRPNSQATSPGTDEHYHRVSYYALARGSNGFSKDNLLGKGSYGSVYRCTLEDEVAIVAVKVFNLQQSGSAKSFEVECEALRRVRHRCLTKIITCCSSINPQGQEFKALIFEYMPNGSLDGWLHPTSSNRTPSNTLSLLQRLSIAVDILDALDYLHNHCQPPIIHCDLKPSNILLAEDMSAKVGDFGISRILPENIAKTLQNSISIVGIRGSIGYIPPEYGEGSAVSRLGDIYSLGILLLEIFTGRSPTDDMFKDSVDLHKFASAAFPDRVLEIADRTIWLHEEANNKDITDASITRSIIHECLVSVLWLGISCSMQQAKERMLLADAVSKMHAIRDEYLMSQVRASLADSPASFSKMSLMKEFMMDMALEEMPMSGWTCLSTLKINTTRPMTMMSLRLELSLLFILTIVAAVAGGGGGGSSSDEATLLAFKAAFRGSSSSALASWNSSTSFCSWDGVTCDRRTPTPVAALTLPSGNLAGGLPPAIGNLSFLQSLNLSSNELYGEIPASLGHLRRLQILDLGGNSFSGELPANLSSCISLKNLGLAFNQLVGRIPVKLGSTLTQLQKLQLQNNSFTGPIPASLANLSSLQYLHMDNNNLVGLIPPEVGKAAALREFSFEQNSLSGIFPSSLWNLSSLTMLAANGNMLQGSIPAHIGDKFPGTQHFGLADNQFSGVIPSSLFNLSSLIAVLLYGNIFSGFVPTTVGRLQSLRRLYLYGNQLEANNRKGWEFITSLTNCSQLQQLVISENNFSGQLPNSIVNLSTTLHKLYLDNNSISGSIPEDIGNLIGLETLDLGFTSLSGVIPASIGKLSNLVEVALYNTSLSGLIPSSIGNLTNLNRLYAFYTNLEGPIPASLGKLKRLFVLDLSTNRLNGSIPKEILELPSLSWYLDLSYNYLSGPLPIEVGTLANLNQLILSGNQLSGQIPDSIGNCQVLESLLLDKNSFEGGIPQSLTNLKGLNILNLTMNKLSGRIPDTIGRIGNLQQLFLAQNNFSGPIPATLQILTMLWKLDVSFNNLQGEVPDEGVFKNLMYASVAGNDNLCGGIPQLHLAPCPIIDASKNNKRWHKSLKIALPTTGSILLLVSATFLILFCRKLKQRQNSQATFSGTDEHYHRVSYYTLARGSNEFSKANLLGKGSYGSVYRCTLQDEGAIVAVKVFNLQQSGSAKSFEVECEALRTVRHRCLIKIITCCSSINPQGQEFKALVFEYMPNGSLDGWLHPASSNPTPSNTLSLSQRLNIAVDILDALDYLHNHCQPPIIHCDLKPSNILLAEDMSAKVGDFGISRILPESIVKTLQHSNSTVGIRGSIGYIPPEYGEGSEVSRLGDIYSLGILLLEIFTGRSPTDDMFKDSVDLHKIASAAFPDLVLEIVDRTIWLHEEAKSKDITDASITRSIVQDSLVSVLRLGISCSKQQAKERMLLADAVSKMHAIRDEYILSQVSTLFFPFFRPAFFPSPLPFSPLPAGRRFSALGFFPAGAFSAFSAAGSSSAGFFAAGFFSALGAMDAALFFSANGTKERNHMRLLVLLSLISVLTIAGGSTDEATLLAFKAGLSSRTLTSWNSSTSFCNWEGVKCSRHRPTRVVGLSLPSSNLAGTLPPAIGNLTFLRWLNLSSNGLHGEIPPSLGRLQHLRILDLGSNSVSGAFPDNLSSCISLINLTLGYNQLSGHIPVKLGNTLTRLQKLHLGNNSFTGPIPASLANLSSLEFLKLDFNHLKGLIPSSLGNIPNLQKIGLDGNRLSGEFPPSIWNLSKLTVLQVYENKLKGSIPANIGDKLPNMQHFVLSVNQFSGVIPSSLFNLSSLTDVYLDGNKFSGFVPPTVGRLKSLVRLSLSSNRLEANNMKGWEFITSLANCSQLQQLDIAENSFIGQLPISIVNLSTTLQKFFLRGNSVSGRIPTDIGNLIGLDTLDLGSTSLSGVIPESIGKLADLAIITLYSTRLSGLIPSVIGNLTNLNILAAYDAHLEGPIPATLGKLKKLFALDLSINHLNGSVPKEIFELPSLSWFLILSDNTLSGPIPSEVGTLVNLNSTELSGNQLSGQIPDSIGNCEVLEYLLLDSNSFEGGIPQSLTKLKGLTILNLTMNKFSGSIPDAIGSMGNLQQLCLAHNNLSGSIPETLQNLTQLWHLDVSFNNLQGKVPEEGAFRNLTYASVAGNDKLCGGIPRLHLAPCPIPAVRKDRKERMKYLKVAFITTGAILVLASAIVLIMLQHRKLKGRQNSQEISPVIEEQYQRISYYALSRGSNEFSEANLLGKGRYGSVYKCTLQDEGEPVAVKVFDLKQLGSSRSFQAECEALRRVRHHCLTKIITCCSSIDPQGQEFKALVFEYMPNGSLDGWLHPTSSNPTPSNTLSLSQRFSIVVDILDALDYLHNSCQPPIIHCDLKPSNILLAEDMSAKVGDFGISKILPKSTTRTLQYSKSSIGIRGSIGYIAPEYGEGSAVTRAGDTYSLGILLLEMFTGRSPTDDIFRDSMDLHKFVAASFLESAMNIADRTIWLHEEANDTDGTNASTKRRIIQQCLVSVLRLGLSCSKQQPRDRMLLPDAASEIHAIRDEYLRSWMVENEQSTLN</sequence>
<dbReference type="FunFam" id="3.30.200.20:FF:000432">
    <property type="entry name" value="LRR receptor-like serine/threonine-protein kinase EFR"/>
    <property type="match status" value="3"/>
</dbReference>
<dbReference type="InterPro" id="IPR001611">
    <property type="entry name" value="Leu-rich_rpt"/>
</dbReference>
<comment type="cofactor">
    <cofactor evidence="2">
        <name>Mg(2+)</name>
        <dbReference type="ChEBI" id="CHEBI:18420"/>
    </cofactor>
</comment>
<reference evidence="32" key="1">
    <citation type="submission" date="2015-04" db="UniProtKB">
        <authorList>
            <consortium name="EnsemblPlants"/>
        </authorList>
    </citation>
    <scope>IDENTIFICATION</scope>
    <source>
        <strain evidence="32">SL10</strain>
    </source>
</reference>
<feature type="transmembrane region" description="Helical" evidence="29">
    <location>
        <begin position="2873"/>
        <end position="2896"/>
    </location>
</feature>
<dbReference type="FunFam" id="3.80.10.10:FF:000233">
    <property type="entry name" value="Leucine-rich repeat receptor-like protein kinase TDR"/>
    <property type="match status" value="3"/>
</dbReference>
<evidence type="ECO:0000256" key="3">
    <source>
        <dbReference type="ARBA" id="ARBA00004162"/>
    </source>
</evidence>
<evidence type="ECO:0000256" key="11">
    <source>
        <dbReference type="ARBA" id="ARBA00022679"/>
    </source>
</evidence>
<feature type="transmembrane region" description="Helical" evidence="29">
    <location>
        <begin position="2215"/>
        <end position="2232"/>
    </location>
</feature>
<dbReference type="PROSITE" id="PS50011">
    <property type="entry name" value="PROTEIN_KINASE_DOM"/>
    <property type="match status" value="3"/>
</dbReference>
<evidence type="ECO:0000256" key="25">
    <source>
        <dbReference type="ARBA" id="ARBA00054320"/>
    </source>
</evidence>
<comment type="similarity">
    <text evidence="5">Belongs to the protein kinase superfamily. Ser/Thr protein kinase family.</text>
</comment>
<dbReference type="HOGENOM" id="CLU_225323_0_0_1"/>
<dbReference type="Gramene" id="ONIVA01G03830.1">
    <property type="protein sequence ID" value="ONIVA01G03830.1"/>
    <property type="gene ID" value="ONIVA01G03830"/>
</dbReference>
<feature type="chain" id="PRO_5002359479" description="Receptor kinase-like protein Xa21" evidence="30">
    <location>
        <begin position="18"/>
        <end position="3254"/>
    </location>
</feature>
<dbReference type="Pfam" id="PF13855">
    <property type="entry name" value="LRR_8"/>
    <property type="match status" value="2"/>
</dbReference>
<evidence type="ECO:0000256" key="6">
    <source>
        <dbReference type="ARBA" id="ARBA00012513"/>
    </source>
</evidence>
<evidence type="ECO:0000259" key="31">
    <source>
        <dbReference type="PROSITE" id="PS50011"/>
    </source>
</evidence>
<feature type="domain" description="Protein kinase" evidence="31">
    <location>
        <begin position="1820"/>
        <end position="2128"/>
    </location>
</feature>
<dbReference type="SUPFAM" id="SSF56112">
    <property type="entry name" value="Protein kinase-like (PK-like)"/>
    <property type="match status" value="3"/>
</dbReference>
<evidence type="ECO:0000256" key="26">
    <source>
        <dbReference type="ARBA" id="ARBA00056628"/>
    </source>
</evidence>
<dbReference type="Pfam" id="PF00560">
    <property type="entry name" value="LRR_1"/>
    <property type="match status" value="6"/>
</dbReference>
<evidence type="ECO:0000256" key="18">
    <source>
        <dbReference type="ARBA" id="ARBA00022840"/>
    </source>
</evidence>
<dbReference type="Gene3D" id="1.10.510.10">
    <property type="entry name" value="Transferase(Phosphotransferase) domain 1"/>
    <property type="match status" value="3"/>
</dbReference>
<dbReference type="PROSITE" id="PS00107">
    <property type="entry name" value="PROTEIN_KINASE_ATP"/>
    <property type="match status" value="3"/>
</dbReference>
<keyword evidence="12 29" id="KW-0812">Transmembrane</keyword>
<keyword evidence="9" id="KW-0597">Phosphoprotein</keyword>
<evidence type="ECO:0000313" key="32">
    <source>
        <dbReference type="EnsemblPlants" id="ONIVA01G03830.1"/>
    </source>
</evidence>
<dbReference type="PANTHER" id="PTHR48053:SF81">
    <property type="entry name" value="PROTEIN KINASE DOMAIN-CONTAINING PROTEIN"/>
    <property type="match status" value="1"/>
</dbReference>
<keyword evidence="15 28" id="KW-0547">Nucleotide-binding</keyword>
<keyword evidence="17" id="KW-0256">Endoplasmic reticulum</keyword>
<accession>A0A0E0FGC5</accession>
<feature type="binding site" evidence="28">
    <location>
        <position position="2962"/>
    </location>
    <ligand>
        <name>ATP</name>
        <dbReference type="ChEBI" id="CHEBI:30616"/>
    </ligand>
</feature>
<evidence type="ECO:0000256" key="20">
    <source>
        <dbReference type="ARBA" id="ARBA00023136"/>
    </source>
</evidence>
<dbReference type="Pfam" id="PF23598">
    <property type="entry name" value="LRR_14"/>
    <property type="match status" value="4"/>
</dbReference>
<keyword evidence="33" id="KW-1185">Reference proteome</keyword>
<dbReference type="PANTHER" id="PTHR48053">
    <property type="entry name" value="LEUCINE RICH REPEAT FAMILY PROTEIN, EXPRESSED"/>
    <property type="match status" value="1"/>
</dbReference>
<evidence type="ECO:0000256" key="10">
    <source>
        <dbReference type="ARBA" id="ARBA00022614"/>
    </source>
</evidence>
<dbReference type="GO" id="GO:0005886">
    <property type="term" value="C:plasma membrane"/>
    <property type="evidence" value="ECO:0007669"/>
    <property type="project" value="UniProtKB-SubCell"/>
</dbReference>
<evidence type="ECO:0000256" key="15">
    <source>
        <dbReference type="ARBA" id="ARBA00022741"/>
    </source>
</evidence>
<dbReference type="SMART" id="SM00220">
    <property type="entry name" value="S_TKc"/>
    <property type="match status" value="3"/>
</dbReference>
<dbReference type="GO" id="GO:0005524">
    <property type="term" value="F:ATP binding"/>
    <property type="evidence" value="ECO:0007669"/>
    <property type="project" value="UniProtKB-UniRule"/>
</dbReference>
<dbReference type="STRING" id="4536.A0A0E0FGC5"/>
<keyword evidence="11" id="KW-0808">Transferase</keyword>
<comment type="subcellular location">
    <subcellularLocation>
        <location evidence="3">Cell membrane</location>
        <topology evidence="3">Single-pass membrane protein</topology>
    </subcellularLocation>
    <subcellularLocation>
        <location evidence="4">Endoplasmic reticulum membrane</location>
        <topology evidence="4">Single-pass membrane protein</topology>
    </subcellularLocation>
</comment>
<feature type="domain" description="Protein kinase" evidence="31">
    <location>
        <begin position="2933"/>
        <end position="3241"/>
    </location>
</feature>
<feature type="signal peptide" evidence="30">
    <location>
        <begin position="1"/>
        <end position="17"/>
    </location>
</feature>
<evidence type="ECO:0000256" key="16">
    <source>
        <dbReference type="ARBA" id="ARBA00022777"/>
    </source>
</evidence>
<feature type="binding site" evidence="28">
    <location>
        <position position="1849"/>
    </location>
    <ligand>
        <name>ATP</name>
        <dbReference type="ChEBI" id="CHEBI:30616"/>
    </ligand>
</feature>
<feature type="transmembrane region" description="Helical" evidence="29">
    <location>
        <begin position="1093"/>
        <end position="1113"/>
    </location>
</feature>
<dbReference type="GO" id="GO:0009791">
    <property type="term" value="P:post-embryonic development"/>
    <property type="evidence" value="ECO:0007669"/>
    <property type="project" value="UniProtKB-ARBA"/>
</dbReference>
<feature type="domain" description="Protein kinase" evidence="31">
    <location>
        <begin position="726"/>
        <end position="1034"/>
    </location>
</feature>
<dbReference type="Gene3D" id="3.80.10.10">
    <property type="entry name" value="Ribonuclease Inhibitor"/>
    <property type="match status" value="10"/>
</dbReference>
<dbReference type="Proteomes" id="UP000006591">
    <property type="component" value="Chromosome 1"/>
</dbReference>
<feature type="transmembrane region" description="Helical" evidence="29">
    <location>
        <begin position="2184"/>
        <end position="2203"/>
    </location>
</feature>
<evidence type="ECO:0000256" key="1">
    <source>
        <dbReference type="ARBA" id="ARBA00001936"/>
    </source>
</evidence>
<evidence type="ECO:0000256" key="2">
    <source>
        <dbReference type="ARBA" id="ARBA00001946"/>
    </source>
</evidence>
<comment type="cofactor">
    <cofactor evidence="1">
        <name>Mn(2+)</name>
        <dbReference type="ChEBI" id="CHEBI:29035"/>
    </cofactor>
</comment>
<evidence type="ECO:0000256" key="29">
    <source>
        <dbReference type="SAM" id="Phobius"/>
    </source>
</evidence>
<keyword evidence="14" id="KW-0677">Repeat</keyword>
<keyword evidence="20 29" id="KW-0472">Membrane</keyword>
<reference evidence="32" key="2">
    <citation type="submission" date="2018-04" db="EMBL/GenBank/DDBJ databases">
        <title>OnivRS2 (Oryza nivara Reference Sequence Version 2).</title>
        <authorList>
            <person name="Zhang J."/>
            <person name="Kudrna D."/>
            <person name="Lee S."/>
            <person name="Talag J."/>
            <person name="Rajasekar S."/>
            <person name="Welchert J."/>
            <person name="Hsing Y.-I."/>
            <person name="Wing R.A."/>
        </authorList>
    </citation>
    <scope>NUCLEOTIDE SEQUENCE [LARGE SCALE GENOMIC DNA]</scope>
</reference>
<dbReference type="EC" id="2.7.11.1" evidence="6"/>
<keyword evidence="18 28" id="KW-0067">ATP-binding</keyword>
<comment type="function">
    <text evidence="25">Receptor kinase that detects X.oryzae pv. oryzae protein Ax21 to promote innate immunity. Following X.oryzae pv. oryzae protein Ax21 detection, undergoes cleavage, releasing the processed protein kinase Xa21 chain.</text>
</comment>
<dbReference type="PROSITE" id="PS00108">
    <property type="entry name" value="PROTEIN_KINASE_ST"/>
    <property type="match status" value="3"/>
</dbReference>
<evidence type="ECO:0000256" key="7">
    <source>
        <dbReference type="ARBA" id="ARBA00022475"/>
    </source>
</evidence>
<keyword evidence="7" id="KW-1003">Cell membrane</keyword>
<dbReference type="InterPro" id="IPR032675">
    <property type="entry name" value="LRR_dom_sf"/>
</dbReference>
<evidence type="ECO:0000256" key="28">
    <source>
        <dbReference type="PROSITE-ProRule" id="PRU10141"/>
    </source>
</evidence>
<name>A0A0E0FGC5_ORYNI</name>
<dbReference type="eggNOG" id="ENOG502QPYS">
    <property type="taxonomic scope" value="Eukaryota"/>
</dbReference>
<dbReference type="InterPro" id="IPR003591">
    <property type="entry name" value="Leu-rich_rpt_typical-subtyp"/>
</dbReference>
<dbReference type="InterPro" id="IPR055414">
    <property type="entry name" value="LRR_R13L4/SHOC2-like"/>
</dbReference>
<dbReference type="GO" id="GO:0004674">
    <property type="term" value="F:protein serine/threonine kinase activity"/>
    <property type="evidence" value="ECO:0007669"/>
    <property type="project" value="UniProtKB-KW"/>
</dbReference>